<sequence length="61" mass="6721">MKIEMSCRKVVAVKAVIALVVVATTSLSHRLGQLASIFLLNISRLTTSCLYHKDVFSQAEE</sequence>
<protein>
    <submittedName>
        <fullName evidence="1">Uncharacterized protein</fullName>
    </submittedName>
</protein>
<reference evidence="1 2" key="1">
    <citation type="submission" date="2016-03" db="EMBL/GenBank/DDBJ databases">
        <title>Choanephora cucurbitarum.</title>
        <authorList>
            <person name="Min B."/>
            <person name="Park H."/>
            <person name="Park J.-H."/>
            <person name="Shin H.-D."/>
            <person name="Choi I.-G."/>
        </authorList>
    </citation>
    <scope>NUCLEOTIDE SEQUENCE [LARGE SCALE GENOMIC DNA]</scope>
    <source>
        <strain evidence="1 2">KUS-F28377</strain>
    </source>
</reference>
<dbReference type="EMBL" id="LUGH01000664">
    <property type="protein sequence ID" value="OBZ83434.1"/>
    <property type="molecule type" value="Genomic_DNA"/>
</dbReference>
<accession>A0A1C7N7X6</accession>
<dbReference type="InParanoid" id="A0A1C7N7X6"/>
<dbReference type="Proteomes" id="UP000093000">
    <property type="component" value="Unassembled WGS sequence"/>
</dbReference>
<gene>
    <name evidence="1" type="ORF">A0J61_08519</name>
</gene>
<organism evidence="1 2">
    <name type="scientific">Choanephora cucurbitarum</name>
    <dbReference type="NCBI Taxonomy" id="101091"/>
    <lineage>
        <taxon>Eukaryota</taxon>
        <taxon>Fungi</taxon>
        <taxon>Fungi incertae sedis</taxon>
        <taxon>Mucoromycota</taxon>
        <taxon>Mucoromycotina</taxon>
        <taxon>Mucoromycetes</taxon>
        <taxon>Mucorales</taxon>
        <taxon>Mucorineae</taxon>
        <taxon>Choanephoraceae</taxon>
        <taxon>Choanephoroideae</taxon>
        <taxon>Choanephora</taxon>
    </lineage>
</organism>
<proteinExistence type="predicted"/>
<dbReference type="AlphaFoldDB" id="A0A1C7N7X6"/>
<keyword evidence="2" id="KW-1185">Reference proteome</keyword>
<comment type="caution">
    <text evidence="1">The sequence shown here is derived from an EMBL/GenBank/DDBJ whole genome shotgun (WGS) entry which is preliminary data.</text>
</comment>
<evidence type="ECO:0000313" key="1">
    <source>
        <dbReference type="EMBL" id="OBZ83434.1"/>
    </source>
</evidence>
<name>A0A1C7N7X6_9FUNG</name>
<evidence type="ECO:0000313" key="2">
    <source>
        <dbReference type="Proteomes" id="UP000093000"/>
    </source>
</evidence>